<dbReference type="OrthoDB" id="47045at2759"/>
<gene>
    <name evidence="3" type="ORF">PHATRDRAFT_44430</name>
</gene>
<feature type="transmembrane region" description="Helical" evidence="2">
    <location>
        <begin position="48"/>
        <end position="69"/>
    </location>
</feature>
<dbReference type="Proteomes" id="UP000000759">
    <property type="component" value="Chromosome 4"/>
</dbReference>
<organism evidence="3 4">
    <name type="scientific">Phaeodactylum tricornutum (strain CCAP 1055/1)</name>
    <dbReference type="NCBI Taxonomy" id="556484"/>
    <lineage>
        <taxon>Eukaryota</taxon>
        <taxon>Sar</taxon>
        <taxon>Stramenopiles</taxon>
        <taxon>Ochrophyta</taxon>
        <taxon>Bacillariophyta</taxon>
        <taxon>Bacillariophyceae</taxon>
        <taxon>Bacillariophycidae</taxon>
        <taxon>Naviculales</taxon>
        <taxon>Phaeodactylaceae</taxon>
        <taxon>Phaeodactylum</taxon>
    </lineage>
</organism>
<dbReference type="AlphaFoldDB" id="B7FU28"/>
<dbReference type="HOGENOM" id="CLU_1285505_0_0_1"/>
<protein>
    <submittedName>
        <fullName evidence="3">Uncharacterized protein</fullName>
    </submittedName>
</protein>
<dbReference type="GeneID" id="7197671"/>
<keyword evidence="2" id="KW-1133">Transmembrane helix</keyword>
<name>B7FU28_PHATC</name>
<evidence type="ECO:0000256" key="2">
    <source>
        <dbReference type="SAM" id="Phobius"/>
    </source>
</evidence>
<dbReference type="EMBL" id="CM000607">
    <property type="protein sequence ID" value="EEC49908.1"/>
    <property type="molecule type" value="Genomic_DNA"/>
</dbReference>
<proteinExistence type="predicted"/>
<evidence type="ECO:0000313" key="4">
    <source>
        <dbReference type="Proteomes" id="UP000000759"/>
    </source>
</evidence>
<reference evidence="3 4" key="1">
    <citation type="journal article" date="2008" name="Nature">
        <title>The Phaeodactylum genome reveals the evolutionary history of diatom genomes.</title>
        <authorList>
            <person name="Bowler C."/>
            <person name="Allen A.E."/>
            <person name="Badger J.H."/>
            <person name="Grimwood J."/>
            <person name="Jabbari K."/>
            <person name="Kuo A."/>
            <person name="Maheswari U."/>
            <person name="Martens C."/>
            <person name="Maumus F."/>
            <person name="Otillar R.P."/>
            <person name="Rayko E."/>
            <person name="Salamov A."/>
            <person name="Vandepoele K."/>
            <person name="Beszteri B."/>
            <person name="Gruber A."/>
            <person name="Heijde M."/>
            <person name="Katinka M."/>
            <person name="Mock T."/>
            <person name="Valentin K."/>
            <person name="Verret F."/>
            <person name="Berges J.A."/>
            <person name="Brownlee C."/>
            <person name="Cadoret J.P."/>
            <person name="Chiovitti A."/>
            <person name="Choi C.J."/>
            <person name="Coesel S."/>
            <person name="De Martino A."/>
            <person name="Detter J.C."/>
            <person name="Durkin C."/>
            <person name="Falciatore A."/>
            <person name="Fournet J."/>
            <person name="Haruta M."/>
            <person name="Huysman M.J."/>
            <person name="Jenkins B.D."/>
            <person name="Jiroutova K."/>
            <person name="Jorgensen R.E."/>
            <person name="Joubert Y."/>
            <person name="Kaplan A."/>
            <person name="Kroger N."/>
            <person name="Kroth P.G."/>
            <person name="La Roche J."/>
            <person name="Lindquist E."/>
            <person name="Lommer M."/>
            <person name="Martin-Jezequel V."/>
            <person name="Lopez P.J."/>
            <person name="Lucas S."/>
            <person name="Mangogna M."/>
            <person name="McGinnis K."/>
            <person name="Medlin L.K."/>
            <person name="Montsant A."/>
            <person name="Oudot-Le Secq M.P."/>
            <person name="Napoli C."/>
            <person name="Obornik M."/>
            <person name="Parker M.S."/>
            <person name="Petit J.L."/>
            <person name="Porcel B.M."/>
            <person name="Poulsen N."/>
            <person name="Robison M."/>
            <person name="Rychlewski L."/>
            <person name="Rynearson T.A."/>
            <person name="Schmutz J."/>
            <person name="Shapiro H."/>
            <person name="Siaut M."/>
            <person name="Stanley M."/>
            <person name="Sussman M.R."/>
            <person name="Taylor A.R."/>
            <person name="Vardi A."/>
            <person name="von Dassow P."/>
            <person name="Vyverman W."/>
            <person name="Willis A."/>
            <person name="Wyrwicz L.S."/>
            <person name="Rokhsar D.S."/>
            <person name="Weissenbach J."/>
            <person name="Armbrust E.V."/>
            <person name="Green B.R."/>
            <person name="Van de Peer Y."/>
            <person name="Grigoriev I.V."/>
        </authorList>
    </citation>
    <scope>NUCLEOTIDE SEQUENCE [LARGE SCALE GENOMIC DNA]</scope>
    <source>
        <strain evidence="3 4">CCAP 1055/1</strain>
    </source>
</reference>
<keyword evidence="2" id="KW-0812">Transmembrane</keyword>
<feature type="compositionally biased region" description="Acidic residues" evidence="1">
    <location>
        <begin position="233"/>
        <end position="258"/>
    </location>
</feature>
<dbReference type="RefSeq" id="XP_002178243.1">
    <property type="nucleotide sequence ID" value="XM_002178207.1"/>
</dbReference>
<feature type="transmembrane region" description="Helical" evidence="2">
    <location>
        <begin position="178"/>
        <end position="205"/>
    </location>
</feature>
<accession>B7FU28</accession>
<dbReference type="KEGG" id="pti:PHATRDRAFT_44430"/>
<dbReference type="InParanoid" id="B7FU28"/>
<evidence type="ECO:0000313" key="3">
    <source>
        <dbReference type="EMBL" id="EEC49908.1"/>
    </source>
</evidence>
<reference evidence="4" key="2">
    <citation type="submission" date="2008-08" db="EMBL/GenBank/DDBJ databases">
        <authorList>
            <consortium name="Diatom Consortium"/>
            <person name="Grigoriev I."/>
            <person name="Grimwood J."/>
            <person name="Kuo A."/>
            <person name="Otillar R.P."/>
            <person name="Salamov A."/>
            <person name="Detter J.C."/>
            <person name="Lindquist E."/>
            <person name="Shapiro H."/>
            <person name="Lucas S."/>
            <person name="Glavina del Rio T."/>
            <person name="Pitluck S."/>
            <person name="Rokhsar D."/>
            <person name="Bowler C."/>
        </authorList>
    </citation>
    <scope>GENOME REANNOTATION</scope>
    <source>
        <strain evidence="4">CCAP 1055/1</strain>
    </source>
</reference>
<keyword evidence="2" id="KW-0472">Membrane</keyword>
<feature type="region of interest" description="Disordered" evidence="1">
    <location>
        <begin position="221"/>
        <end position="264"/>
    </location>
</feature>
<dbReference type="PaxDb" id="2850-Phatr44430"/>
<evidence type="ECO:0000256" key="1">
    <source>
        <dbReference type="SAM" id="MobiDB-lite"/>
    </source>
</evidence>
<keyword evidence="4" id="KW-1185">Reference proteome</keyword>
<sequence>MSPLFSSGLIGSDDPLKRFAALRRRNPSNVIQRLDAKRIAVGRKFRRSAMALLFTTLFWFGAAGVHAPISQASTAPTARIERVLSSTSPSLDKIVDRYVRKHMFDDDTFDPVESAYREAYEDATVGAYPQTLKEITSGTLGQESNGLASRDGSESSGIGALLTSVVGALKKRGLSESAAIVVLAGLFVVAGPCTFLFTGMIIGGMSKRSINRTMKQRYGDTYTVDATMKPEESVEAPEDDDEEDDDDDDEEDSDDVEDEDKKRS</sequence>